<dbReference type="EMBL" id="NVMD01000002">
    <property type="protein sequence ID" value="PED16488.1"/>
    <property type="molecule type" value="Genomic_DNA"/>
</dbReference>
<comment type="caution">
    <text evidence="2">The sequence shown here is derived from an EMBL/GenBank/DDBJ whole genome shotgun (WGS) entry which is preliminary data.</text>
</comment>
<accession>A0A9X6U500</accession>
<evidence type="ECO:0000256" key="1">
    <source>
        <dbReference type="SAM" id="MobiDB-lite"/>
    </source>
</evidence>
<dbReference type="AlphaFoldDB" id="A0A9X6U500"/>
<feature type="compositionally biased region" description="Acidic residues" evidence="1">
    <location>
        <begin position="292"/>
        <end position="307"/>
    </location>
</feature>
<dbReference type="Proteomes" id="UP000223445">
    <property type="component" value="Unassembled WGS sequence"/>
</dbReference>
<dbReference type="RefSeq" id="WP_097877159.1">
    <property type="nucleotide sequence ID" value="NZ_JBALLD010000003.1"/>
</dbReference>
<organism evidence="2 4">
    <name type="scientific">Bacillus thuringiensis</name>
    <dbReference type="NCBI Taxonomy" id="1428"/>
    <lineage>
        <taxon>Bacteria</taxon>
        <taxon>Bacillati</taxon>
        <taxon>Bacillota</taxon>
        <taxon>Bacilli</taxon>
        <taxon>Bacillales</taxon>
        <taxon>Bacillaceae</taxon>
        <taxon>Bacillus</taxon>
        <taxon>Bacillus cereus group</taxon>
    </lineage>
</organism>
<proteinExistence type="predicted"/>
<dbReference type="EMBL" id="NUPM01000005">
    <property type="protein sequence ID" value="PGZ04866.1"/>
    <property type="molecule type" value="Genomic_DNA"/>
</dbReference>
<evidence type="ECO:0000313" key="4">
    <source>
        <dbReference type="Proteomes" id="UP000220127"/>
    </source>
</evidence>
<name>A0A9X6U500_BACTU</name>
<sequence>MKEQMGFNAMISGVEQVNPLFSKCKIRVMTYGENENRSFISKEAVEKAIPTIFNIPIVGEYKRVTDNYGGHGGKMEITEDGDFKYVHTTKPIGVVAMDANPRWETILDKQGNPKEYLVVDGYLWNRYEEEVNAIKQDDFGQSMEIEVKSGIQRKMNGINIYDIQEFIFSGLCVLGINKGGFGHVEPCFADANISVYELNKEDFRLQFSKLVEELKETVNFSSLKEVNQEVEEVKQETIETTEVTEVTEVVEEQVETVVEEVAIEETATEEVVAEEVTEEQVAFEVEPVIEGEEETVEETPEEEVTEEESVKEVTTETPEEVEETINYQTEFERVQSENQSMTQELEELRSFRNQVLRERHEAAVAELLSGEAFSALEEEDTQDILSNVHDFTLEAIEGKLYERLGKRLAQYSAIKPTKTEKKIVSLAFSKEERVEAVPYGGYFEKFKK</sequence>
<evidence type="ECO:0000313" key="3">
    <source>
        <dbReference type="EMBL" id="PGZ04866.1"/>
    </source>
</evidence>
<reference evidence="4 5" key="1">
    <citation type="submission" date="2017-09" db="EMBL/GenBank/DDBJ databases">
        <title>Large-scale bioinformatics analysis of Bacillus genomes uncovers conserved roles of natural products in bacterial physiology.</title>
        <authorList>
            <consortium name="Agbiome Team Llc"/>
            <person name="Bleich R.M."/>
            <person name="Grubbs K.J."/>
            <person name="Santa Maria K.C."/>
            <person name="Allen S.E."/>
            <person name="Farag S."/>
            <person name="Shank E.A."/>
            <person name="Bowers A."/>
        </authorList>
    </citation>
    <scope>NUCLEOTIDE SEQUENCE [LARGE SCALE GENOMIC DNA]</scope>
    <source>
        <strain evidence="3 5">AFS030179</strain>
        <strain evidence="2 4">AFS094940</strain>
    </source>
</reference>
<feature type="region of interest" description="Disordered" evidence="1">
    <location>
        <begin position="292"/>
        <end position="319"/>
    </location>
</feature>
<dbReference type="Proteomes" id="UP000220127">
    <property type="component" value="Unassembled WGS sequence"/>
</dbReference>
<gene>
    <name evidence="3" type="ORF">COE48_04610</name>
    <name evidence="2" type="ORF">CON01_01220</name>
</gene>
<protein>
    <submittedName>
        <fullName evidence="2">Uncharacterized protein</fullName>
    </submittedName>
</protein>
<evidence type="ECO:0000313" key="5">
    <source>
        <dbReference type="Proteomes" id="UP000223445"/>
    </source>
</evidence>
<evidence type="ECO:0000313" key="2">
    <source>
        <dbReference type="EMBL" id="PED16488.1"/>
    </source>
</evidence>